<dbReference type="HOGENOM" id="CLU_136025_3_1_6"/>
<dbReference type="NCBIfam" id="TIGR02605">
    <property type="entry name" value="CxxC_CxxC_SSSS"/>
    <property type="match status" value="1"/>
</dbReference>
<dbReference type="PANTHER" id="PTHR34404">
    <property type="entry name" value="REGULATORY PROTEIN, FMDB FAMILY"/>
    <property type="match status" value="1"/>
</dbReference>
<dbReference type="Pfam" id="PF09723">
    <property type="entry name" value="Zn_ribbon_8"/>
    <property type="match status" value="1"/>
</dbReference>
<gene>
    <name evidence="3" type="ORF">NT01SARS_0193</name>
</gene>
<evidence type="ECO:0000313" key="4">
    <source>
        <dbReference type="Proteomes" id="UP000010305"/>
    </source>
</evidence>
<accession>J4UZ70</accession>
<evidence type="ECO:0000313" key="3">
    <source>
        <dbReference type="EMBL" id="EJP71717.1"/>
    </source>
</evidence>
<reference evidence="3 4" key="1">
    <citation type="journal article" date="2012" name="ISME J.">
        <title>Genomic insights to SAR86, an abundant and uncultivated marine bacterial lineage.</title>
        <authorList>
            <person name="Dupont C.L."/>
            <person name="Rusch D.B."/>
            <person name="Yooseph S."/>
            <person name="Lombardo M.J."/>
            <person name="Richter R.A."/>
            <person name="Valas R."/>
            <person name="Novotny M."/>
            <person name="Yee-Greenbaum J."/>
            <person name="Selengut J.D."/>
            <person name="Haft D.H."/>
            <person name="Halpern A.L."/>
            <person name="Lasken R.S."/>
            <person name="Nealson K."/>
            <person name="Friedman R."/>
            <person name="Venter J.C."/>
        </authorList>
    </citation>
    <scope>NUCLEOTIDE SEQUENCE [LARGE SCALE GENOMIC DNA]</scope>
</reference>
<feature type="region of interest" description="Disordered" evidence="1">
    <location>
        <begin position="56"/>
        <end position="96"/>
    </location>
</feature>
<evidence type="ECO:0000259" key="2">
    <source>
        <dbReference type="SMART" id="SM00834"/>
    </source>
</evidence>
<dbReference type="PANTHER" id="PTHR34404:SF2">
    <property type="entry name" value="CONSERVED SERINE RICH PROTEIN"/>
    <property type="match status" value="1"/>
</dbReference>
<dbReference type="STRING" id="1123866.NT01SARS_0193"/>
<sequence length="96" mass="10812">MPIYDYKCSNCEHQIEVIQKISDDPKTTCPKCNKESLSKLISAPSFRLKGSGWYETDFKTGKKKNISSNESSKSDKSIESSKSDSKKAAKQDKIKE</sequence>
<proteinExistence type="predicted"/>
<name>J4UZ70_9GAMM</name>
<evidence type="ECO:0000256" key="1">
    <source>
        <dbReference type="SAM" id="MobiDB-lite"/>
    </source>
</evidence>
<dbReference type="EMBL" id="JH611156">
    <property type="protein sequence ID" value="EJP71717.1"/>
    <property type="molecule type" value="Genomic_DNA"/>
</dbReference>
<dbReference type="InterPro" id="IPR013429">
    <property type="entry name" value="Regulatory_FmdB_Zinc_ribbon"/>
</dbReference>
<dbReference type="SMART" id="SM00834">
    <property type="entry name" value="CxxC_CXXC_SSSS"/>
    <property type="match status" value="1"/>
</dbReference>
<organism evidence="3 4">
    <name type="scientific">SAR86 cluster bacterium SAR86A</name>
    <dbReference type="NCBI Taxonomy" id="1123866"/>
    <lineage>
        <taxon>Bacteria</taxon>
        <taxon>Pseudomonadati</taxon>
        <taxon>Pseudomonadota</taxon>
        <taxon>Gammaproteobacteria</taxon>
        <taxon>SAR86 cluster</taxon>
    </lineage>
</organism>
<feature type="compositionally biased region" description="Basic and acidic residues" evidence="1">
    <location>
        <begin position="72"/>
        <end position="96"/>
    </location>
</feature>
<dbReference type="AlphaFoldDB" id="J4UZ70"/>
<dbReference type="Proteomes" id="UP000010305">
    <property type="component" value="Unassembled WGS sequence"/>
</dbReference>
<protein>
    <submittedName>
        <fullName evidence="3">FmdB family regulatory protein</fullName>
    </submittedName>
</protein>
<feature type="domain" description="Putative regulatory protein FmdB zinc ribbon" evidence="2">
    <location>
        <begin position="1"/>
        <end position="42"/>
    </location>
</feature>